<dbReference type="Proteomes" id="UP000269221">
    <property type="component" value="Unassembled WGS sequence"/>
</dbReference>
<protein>
    <submittedName>
        <fullName evidence="2">Uncharacterized protein</fullName>
    </submittedName>
</protein>
<proteinExistence type="predicted"/>
<sequence>MSIVDVSSTKVDDSTTKEELDELENCNKGNKNERKGNVNVVEQSNVVTLLKKADCNSGYPDLLKKMGSNGNRCVIDMNMDQASSDNVLCYKGRIGSS</sequence>
<evidence type="ECO:0000256" key="1">
    <source>
        <dbReference type="SAM" id="MobiDB-lite"/>
    </source>
</evidence>
<gene>
    <name evidence="2" type="ORF">DUI87_14670</name>
</gene>
<name>A0A3M0K5H6_HIRRU</name>
<evidence type="ECO:0000313" key="3">
    <source>
        <dbReference type="Proteomes" id="UP000269221"/>
    </source>
</evidence>
<reference evidence="2 3" key="1">
    <citation type="submission" date="2018-07" db="EMBL/GenBank/DDBJ databases">
        <title>A high quality draft genome assembly of the barn swallow (H. rustica rustica).</title>
        <authorList>
            <person name="Formenti G."/>
            <person name="Chiara M."/>
            <person name="Poveda L."/>
            <person name="Francoijs K.-J."/>
            <person name="Bonisoli-Alquati A."/>
            <person name="Canova L."/>
            <person name="Gianfranceschi L."/>
            <person name="Horner D.S."/>
            <person name="Saino N."/>
        </authorList>
    </citation>
    <scope>NUCLEOTIDE SEQUENCE [LARGE SCALE GENOMIC DNA]</scope>
    <source>
        <strain evidence="2">Chelidonia</strain>
        <tissue evidence="2">Blood</tissue>
    </source>
</reference>
<evidence type="ECO:0000313" key="2">
    <source>
        <dbReference type="EMBL" id="RMC08426.1"/>
    </source>
</evidence>
<dbReference type="EMBL" id="QRBI01000117">
    <property type="protein sequence ID" value="RMC08426.1"/>
    <property type="molecule type" value="Genomic_DNA"/>
</dbReference>
<dbReference type="AlphaFoldDB" id="A0A3M0K5H6"/>
<keyword evidence="3" id="KW-1185">Reference proteome</keyword>
<feature type="region of interest" description="Disordered" evidence="1">
    <location>
        <begin position="1"/>
        <end position="36"/>
    </location>
</feature>
<organism evidence="2 3">
    <name type="scientific">Hirundo rustica rustica</name>
    <dbReference type="NCBI Taxonomy" id="333673"/>
    <lineage>
        <taxon>Eukaryota</taxon>
        <taxon>Metazoa</taxon>
        <taxon>Chordata</taxon>
        <taxon>Craniata</taxon>
        <taxon>Vertebrata</taxon>
        <taxon>Euteleostomi</taxon>
        <taxon>Archelosauria</taxon>
        <taxon>Archosauria</taxon>
        <taxon>Dinosauria</taxon>
        <taxon>Saurischia</taxon>
        <taxon>Theropoda</taxon>
        <taxon>Coelurosauria</taxon>
        <taxon>Aves</taxon>
        <taxon>Neognathae</taxon>
        <taxon>Neoaves</taxon>
        <taxon>Telluraves</taxon>
        <taxon>Australaves</taxon>
        <taxon>Passeriformes</taxon>
        <taxon>Sylvioidea</taxon>
        <taxon>Hirundinidae</taxon>
        <taxon>Hirundo</taxon>
    </lineage>
</organism>
<accession>A0A3M0K5H6</accession>
<comment type="caution">
    <text evidence="2">The sequence shown here is derived from an EMBL/GenBank/DDBJ whole genome shotgun (WGS) entry which is preliminary data.</text>
</comment>